<accession>E6VVM9</accession>
<organism evidence="1 2">
    <name type="scientific">Pseudodesulfovibrio aespoeensis (strain ATCC 700646 / DSM 10631 / Aspo-2)</name>
    <name type="common">Desulfovibrio aespoeensis</name>
    <dbReference type="NCBI Taxonomy" id="643562"/>
    <lineage>
        <taxon>Bacteria</taxon>
        <taxon>Pseudomonadati</taxon>
        <taxon>Thermodesulfobacteriota</taxon>
        <taxon>Desulfovibrionia</taxon>
        <taxon>Desulfovibrionales</taxon>
        <taxon>Desulfovibrionaceae</taxon>
    </lineage>
</organism>
<dbReference type="AlphaFoldDB" id="E6VVM9"/>
<dbReference type="HOGENOM" id="CLU_1861973_0_0_7"/>
<reference evidence="1 2" key="2">
    <citation type="journal article" date="2014" name="Genome Announc.">
        <title>Complete Genome Sequence of the Subsurface, Mesophilic Sulfate-Reducing Bacterium Desulfovibrio aespoeensis Aspo-2.</title>
        <authorList>
            <person name="Pedersen K."/>
            <person name="Bengtsson A."/>
            <person name="Edlund J."/>
            <person name="Rabe L."/>
            <person name="Hazen T."/>
            <person name="Chakraborty R."/>
            <person name="Goodwin L."/>
            <person name="Shapiro N."/>
        </authorList>
    </citation>
    <scope>NUCLEOTIDE SEQUENCE [LARGE SCALE GENOMIC DNA]</scope>
    <source>
        <strain evidence="2">ATCC 700646 / DSM 10631 / Aspo-2</strain>
    </source>
</reference>
<dbReference type="eggNOG" id="ENOG50317YA">
    <property type="taxonomic scope" value="Bacteria"/>
</dbReference>
<gene>
    <name evidence="1" type="ordered locus">Daes_2589</name>
</gene>
<keyword evidence="2" id="KW-1185">Reference proteome</keyword>
<proteinExistence type="predicted"/>
<dbReference type="RefSeq" id="WP_013515493.1">
    <property type="nucleotide sequence ID" value="NC_014844.1"/>
</dbReference>
<dbReference type="EMBL" id="CP002431">
    <property type="protein sequence ID" value="ADU63587.1"/>
    <property type="molecule type" value="Genomic_DNA"/>
</dbReference>
<dbReference type="OrthoDB" id="5465079at2"/>
<dbReference type="KEGG" id="das:Daes_2589"/>
<sequence length="137" mass="14788">MTDQGQRVEFDDAGPYLFQLLEIEPQAMLLEDHPVCLLQFGQLYLPVSLDACKGVADALSNMSQAAMGPEREGMTPVAFDLDETTELPLLTGAASESFQHGEVIYLDVEFGPTRARLCFSILAAALVGQILSQVPAA</sequence>
<evidence type="ECO:0000313" key="2">
    <source>
        <dbReference type="Proteomes" id="UP000002191"/>
    </source>
</evidence>
<dbReference type="Proteomes" id="UP000002191">
    <property type="component" value="Chromosome"/>
</dbReference>
<protein>
    <submittedName>
        <fullName evidence="1">Uncharacterized protein</fullName>
    </submittedName>
</protein>
<name>E6VVM9_PSEA9</name>
<evidence type="ECO:0000313" key="1">
    <source>
        <dbReference type="EMBL" id="ADU63587.1"/>
    </source>
</evidence>
<reference evidence="2" key="1">
    <citation type="submission" date="2010-12" db="EMBL/GenBank/DDBJ databases">
        <title>Complete sequence of Desulfovibrio aespoeensis Aspo-2.</title>
        <authorList>
            <consortium name="US DOE Joint Genome Institute"/>
            <person name="Lucas S."/>
            <person name="Copeland A."/>
            <person name="Lapidus A."/>
            <person name="Cheng J.-F."/>
            <person name="Goodwin L."/>
            <person name="Pitluck S."/>
            <person name="Chertkov O."/>
            <person name="Misra M."/>
            <person name="Detter J.C."/>
            <person name="Han C."/>
            <person name="Tapia R."/>
            <person name="Land M."/>
            <person name="Hauser L."/>
            <person name="Kyrpides N."/>
            <person name="Ivanova N."/>
            <person name="Ovchinnikova G."/>
            <person name="Pedersen K."/>
            <person name="Jagevall S."/>
            <person name="Hazen T."/>
            <person name="Woyke T."/>
        </authorList>
    </citation>
    <scope>NUCLEOTIDE SEQUENCE [LARGE SCALE GENOMIC DNA]</scope>
    <source>
        <strain evidence="2">ATCC 700646 / DSM 10631 / Aspo-2</strain>
    </source>
</reference>